<evidence type="ECO:0000256" key="1">
    <source>
        <dbReference type="SAM" id="MobiDB-lite"/>
    </source>
</evidence>
<dbReference type="EMBL" id="AP023095">
    <property type="protein sequence ID" value="BCE53658.1"/>
    <property type="molecule type" value="Genomic_DNA"/>
</dbReference>
<proteinExistence type="predicted"/>
<accession>A0A809ZTE2</accession>
<protein>
    <submittedName>
        <fullName evidence="2">Uncharacterized protein</fullName>
    </submittedName>
</protein>
<organism evidence="2">
    <name type="scientific">Bradyrhizobium diazoefficiens</name>
    <dbReference type="NCBI Taxonomy" id="1355477"/>
    <lineage>
        <taxon>Bacteria</taxon>
        <taxon>Pseudomonadati</taxon>
        <taxon>Pseudomonadota</taxon>
        <taxon>Alphaproteobacteria</taxon>
        <taxon>Hyphomicrobiales</taxon>
        <taxon>Nitrobacteraceae</taxon>
        <taxon>Bradyrhizobium</taxon>
    </lineage>
</organism>
<name>A0A809ZTE2_9BRAD</name>
<dbReference type="EMBL" id="AP023096">
    <property type="protein sequence ID" value="BCE62378.1"/>
    <property type="molecule type" value="Genomic_DNA"/>
</dbReference>
<feature type="compositionally biased region" description="Basic and acidic residues" evidence="1">
    <location>
        <begin position="31"/>
        <end position="47"/>
    </location>
</feature>
<sequence length="138" mass="15558">MLDARMDLNAEAHALVKKYRLGNRIVYESQARERHRNATKEHLESTRDQPSWSDGMNAQLLGVGKTFYRLARASVSATMAALSLRITVDSLIRGEHVECESMDELIEAERAVKEAATNLKGYLEEAATFDGREEVVEF</sequence>
<gene>
    <name evidence="2" type="ORF">XF5B_11700</name>
    <name evidence="3" type="ORF">XF6B_11770</name>
</gene>
<evidence type="ECO:0000313" key="2">
    <source>
        <dbReference type="EMBL" id="BCE53658.1"/>
    </source>
</evidence>
<evidence type="ECO:0000313" key="3">
    <source>
        <dbReference type="EMBL" id="BCE62378.1"/>
    </source>
</evidence>
<dbReference type="AlphaFoldDB" id="A0A809ZTE2"/>
<reference evidence="2" key="1">
    <citation type="submission" date="2020-05" db="EMBL/GenBank/DDBJ databases">
        <title>Complete genome sequence of Bradyrhizobium diazoefficiens XF5 isolated from soybean nodule.</title>
        <authorList>
            <person name="Noda R."/>
            <person name="Kakizaki K."/>
            <person name="Minamisawa K."/>
        </authorList>
    </citation>
    <scope>NUCLEOTIDE SEQUENCE</scope>
    <source>
        <strain evidence="2">XF5</strain>
    </source>
</reference>
<reference evidence="3" key="2">
    <citation type="submission" date="2020-05" db="EMBL/GenBank/DDBJ databases">
        <title>Complete genome sequence of Bradyrhizobium diazoefficiens XF6 isolated from soybean nodule.</title>
        <authorList>
            <person name="Noda R."/>
            <person name="Kakizaki K."/>
            <person name="Minamisawa K."/>
        </authorList>
    </citation>
    <scope>NUCLEOTIDE SEQUENCE</scope>
    <source>
        <strain evidence="3">XF6</strain>
    </source>
</reference>
<feature type="region of interest" description="Disordered" evidence="1">
    <location>
        <begin position="31"/>
        <end position="51"/>
    </location>
</feature>